<name>A0A3D8S754_9HELO</name>
<dbReference type="InterPro" id="IPR051127">
    <property type="entry name" value="Fungal_SecMet_Regulators"/>
</dbReference>
<keyword evidence="4" id="KW-0539">Nucleus</keyword>
<feature type="region of interest" description="Disordered" evidence="5">
    <location>
        <begin position="324"/>
        <end position="348"/>
    </location>
</feature>
<keyword evidence="2" id="KW-0238">DNA-binding</keyword>
<evidence type="ECO:0008006" key="8">
    <source>
        <dbReference type="Google" id="ProtNLM"/>
    </source>
</evidence>
<dbReference type="PANTHER" id="PTHR47424:SF3">
    <property type="entry name" value="REGULATORY PROTEIN GAL4"/>
    <property type="match status" value="1"/>
</dbReference>
<dbReference type="GO" id="GO:0000435">
    <property type="term" value="P:positive regulation of transcription from RNA polymerase II promoter by galactose"/>
    <property type="evidence" value="ECO:0007669"/>
    <property type="project" value="TreeGrafter"/>
</dbReference>
<evidence type="ECO:0000256" key="1">
    <source>
        <dbReference type="ARBA" id="ARBA00023015"/>
    </source>
</evidence>
<evidence type="ECO:0000256" key="4">
    <source>
        <dbReference type="ARBA" id="ARBA00023242"/>
    </source>
</evidence>
<evidence type="ECO:0000313" key="6">
    <source>
        <dbReference type="EMBL" id="RDW81874.1"/>
    </source>
</evidence>
<dbReference type="GO" id="GO:0005634">
    <property type="term" value="C:nucleus"/>
    <property type="evidence" value="ECO:0007669"/>
    <property type="project" value="TreeGrafter"/>
</dbReference>
<gene>
    <name evidence="6" type="ORF">BP6252_02986</name>
</gene>
<accession>A0A3D8S754</accession>
<reference evidence="6 7" key="1">
    <citation type="journal article" date="2018" name="IMA Fungus">
        <title>IMA Genome-F 9: Draft genome sequence of Annulohypoxylon stygium, Aspergillus mulundensis, Berkeleyomyces basicola (syn. Thielaviopsis basicola), Ceratocystis smalleyi, two Cercospora beticola strains, Coleophoma cylindrospora, Fusarium fracticaudum, Phialophora cf. hyalina, and Morchella septimelata.</title>
        <authorList>
            <person name="Wingfield B.D."/>
            <person name="Bills G.F."/>
            <person name="Dong Y."/>
            <person name="Huang W."/>
            <person name="Nel W.J."/>
            <person name="Swalarsk-Parry B.S."/>
            <person name="Vaghefi N."/>
            <person name="Wilken P.M."/>
            <person name="An Z."/>
            <person name="de Beer Z.W."/>
            <person name="De Vos L."/>
            <person name="Chen L."/>
            <person name="Duong T.A."/>
            <person name="Gao Y."/>
            <person name="Hammerbacher A."/>
            <person name="Kikkert J.R."/>
            <person name="Li Y."/>
            <person name="Li H."/>
            <person name="Li K."/>
            <person name="Li Q."/>
            <person name="Liu X."/>
            <person name="Ma X."/>
            <person name="Naidoo K."/>
            <person name="Pethybridge S.J."/>
            <person name="Sun J."/>
            <person name="Steenkamp E.T."/>
            <person name="van der Nest M.A."/>
            <person name="van Wyk S."/>
            <person name="Wingfield M.J."/>
            <person name="Xiong C."/>
            <person name="Yue Q."/>
            <person name="Zhang X."/>
        </authorList>
    </citation>
    <scope>NUCLEOTIDE SEQUENCE [LARGE SCALE GENOMIC DNA]</scope>
    <source>
        <strain evidence="6 7">BP6252</strain>
    </source>
</reference>
<keyword evidence="7" id="KW-1185">Reference proteome</keyword>
<feature type="compositionally biased region" description="Basic and acidic residues" evidence="5">
    <location>
        <begin position="324"/>
        <end position="333"/>
    </location>
</feature>
<dbReference type="Proteomes" id="UP000256645">
    <property type="component" value="Unassembled WGS sequence"/>
</dbReference>
<dbReference type="EMBL" id="PDLM01000003">
    <property type="protein sequence ID" value="RDW81874.1"/>
    <property type="molecule type" value="Genomic_DNA"/>
</dbReference>
<proteinExistence type="predicted"/>
<keyword evidence="1" id="KW-0805">Transcription regulation</keyword>
<dbReference type="AlphaFoldDB" id="A0A3D8S754"/>
<dbReference type="GO" id="GO:0000981">
    <property type="term" value="F:DNA-binding transcription factor activity, RNA polymerase II-specific"/>
    <property type="evidence" value="ECO:0007669"/>
    <property type="project" value="TreeGrafter"/>
</dbReference>
<dbReference type="OrthoDB" id="3364175at2759"/>
<evidence type="ECO:0000256" key="3">
    <source>
        <dbReference type="ARBA" id="ARBA00023163"/>
    </source>
</evidence>
<keyword evidence="3" id="KW-0804">Transcription</keyword>
<dbReference type="GO" id="GO:0000978">
    <property type="term" value="F:RNA polymerase II cis-regulatory region sequence-specific DNA binding"/>
    <property type="evidence" value="ECO:0007669"/>
    <property type="project" value="TreeGrafter"/>
</dbReference>
<organism evidence="6 7">
    <name type="scientific">Coleophoma cylindrospora</name>
    <dbReference type="NCBI Taxonomy" id="1849047"/>
    <lineage>
        <taxon>Eukaryota</taxon>
        <taxon>Fungi</taxon>
        <taxon>Dikarya</taxon>
        <taxon>Ascomycota</taxon>
        <taxon>Pezizomycotina</taxon>
        <taxon>Leotiomycetes</taxon>
        <taxon>Helotiales</taxon>
        <taxon>Dermateaceae</taxon>
        <taxon>Coleophoma</taxon>
    </lineage>
</organism>
<dbReference type="CDD" id="cd12148">
    <property type="entry name" value="fungal_TF_MHR"/>
    <property type="match status" value="1"/>
</dbReference>
<dbReference type="PANTHER" id="PTHR47424">
    <property type="entry name" value="REGULATORY PROTEIN GAL4"/>
    <property type="match status" value="1"/>
</dbReference>
<protein>
    <recommendedName>
        <fullName evidence="8">Transcription factor domain-containing protein</fullName>
    </recommendedName>
</protein>
<sequence length="391" mass="44161">MIFNRPNSSSSPMYEAGLEISPQINDLNIEQDQNPPDQMSSLDSFFLHTTRLYCIADEISHHLSNTGVTNISSSSTEVHRGRSRTTDLPGSRMLSYLTTVNQLDQLLLRWRDSLPNSLKFNDHKTDREGDVLAPIQRQRNVIHTRFLGLRILLHRQSLLYLLQRSESRPLAHLPPTQWRPLFWETSIESDLAAYSKNPTPSPLETTAAQLNAHLFVSSAQQLLELLGPTRSHAGGWWFDFHFSVMSTCGILGAMALTRHDLEVVVPDVSRIKLVLTTAFKYIKQFHKHTEVKTTRTLRYLDAWCKFIRFDVAVDDDTSIVSHREPAAHGRDSALTHQGPLPSSIQPAPDATSNNFNVASFGFSRPDVFFDPRSLLLDPGGGNLWNDIGLHF</sequence>
<comment type="caution">
    <text evidence="6">The sequence shown here is derived from an EMBL/GenBank/DDBJ whole genome shotgun (WGS) entry which is preliminary data.</text>
</comment>
<evidence type="ECO:0000313" key="7">
    <source>
        <dbReference type="Proteomes" id="UP000256645"/>
    </source>
</evidence>
<evidence type="ECO:0000256" key="5">
    <source>
        <dbReference type="SAM" id="MobiDB-lite"/>
    </source>
</evidence>
<evidence type="ECO:0000256" key="2">
    <source>
        <dbReference type="ARBA" id="ARBA00023125"/>
    </source>
</evidence>